<protein>
    <submittedName>
        <fullName evidence="2">Uncharacterized protein</fullName>
    </submittedName>
</protein>
<feature type="region of interest" description="Disordered" evidence="1">
    <location>
        <begin position="72"/>
        <end position="108"/>
    </location>
</feature>
<proteinExistence type="predicted"/>
<name>A0A948_IPOTF</name>
<sequence>MFALAVLSIHALHFLFDEDLVEIFGDVFGSGLAWFVRKCTPRVYVMSRGPPKFWGPVLLHVLHALKSGPGNETKISRCPTHGKATRLGGGTGESHHKHSWAAGLPHGSPWIHEFKQ</sequence>
<evidence type="ECO:0000256" key="1">
    <source>
        <dbReference type="SAM" id="MobiDB-lite"/>
    </source>
</evidence>
<organism evidence="2">
    <name type="scientific">Ipomoea trifida</name>
    <name type="common">Morning glory</name>
    <dbReference type="NCBI Taxonomy" id="35884"/>
    <lineage>
        <taxon>Eukaryota</taxon>
        <taxon>Viridiplantae</taxon>
        <taxon>Streptophyta</taxon>
        <taxon>Embryophyta</taxon>
        <taxon>Tracheophyta</taxon>
        <taxon>Spermatophyta</taxon>
        <taxon>Magnoliopsida</taxon>
        <taxon>eudicotyledons</taxon>
        <taxon>Gunneridae</taxon>
        <taxon>Pentapetalae</taxon>
        <taxon>asterids</taxon>
        <taxon>lamiids</taxon>
        <taxon>Solanales</taxon>
        <taxon>Convolvulaceae</taxon>
        <taxon>Ipomoeeae</taxon>
        <taxon>Ipomoea</taxon>
    </lineage>
</organism>
<dbReference type="AlphaFoldDB" id="A0A948"/>
<evidence type="ECO:0000313" key="2">
    <source>
        <dbReference type="EMBL" id="BAF36353.1"/>
    </source>
</evidence>
<accession>A0A948</accession>
<reference evidence="2" key="1">
    <citation type="journal article" date="2007" name="Sex. Plant Reprod.">
        <title>Physical size of the S locus region defined by genetic recombination and genome sequencing in Ipomoea trifida, Convolvulaceae.</title>
        <authorList>
            <person name="Rahman M.H."/>
            <person name="Tsuchiya T."/>
            <person name="Suwabe K."/>
            <person name="Kohori J."/>
            <person name="Tomita R.N."/>
            <person name="Kagaya Y."/>
            <person name="Kobayashi I."/>
            <person name="Kakeda K."/>
            <person name="Kowyama Y."/>
        </authorList>
    </citation>
    <scope>NUCLEOTIDE SEQUENCE</scope>
</reference>
<dbReference type="EMBL" id="AB263749">
    <property type="protein sequence ID" value="BAF36353.1"/>
    <property type="molecule type" value="Genomic_DNA"/>
</dbReference>